<accession>A0A367WS74</accession>
<dbReference type="Gene3D" id="3.40.710.10">
    <property type="entry name" value="DD-peptidase/beta-lactamase superfamily"/>
    <property type="match status" value="1"/>
</dbReference>
<dbReference type="Pfam" id="PF00144">
    <property type="entry name" value="Beta-lactamase"/>
    <property type="match status" value="1"/>
</dbReference>
<comment type="caution">
    <text evidence="3">The sequence shown here is derived from an EMBL/GenBank/DDBJ whole genome shotgun (WGS) entry which is preliminary data.</text>
</comment>
<proteinExistence type="predicted"/>
<dbReference type="SUPFAM" id="SSF56601">
    <property type="entry name" value="beta-lactamase/transpeptidase-like"/>
    <property type="match status" value="1"/>
</dbReference>
<dbReference type="EMBL" id="JPWI01000010">
    <property type="protein sequence ID" value="RCK44238.1"/>
    <property type="molecule type" value="Genomic_DNA"/>
</dbReference>
<protein>
    <submittedName>
        <fullName evidence="3">Beta-lactamase</fullName>
    </submittedName>
</protein>
<organism evidence="3 4">
    <name type="scientific">Thalassospira profundimaris</name>
    <dbReference type="NCBI Taxonomy" id="502049"/>
    <lineage>
        <taxon>Bacteria</taxon>
        <taxon>Pseudomonadati</taxon>
        <taxon>Pseudomonadota</taxon>
        <taxon>Alphaproteobacteria</taxon>
        <taxon>Rhodospirillales</taxon>
        <taxon>Thalassospiraceae</taxon>
        <taxon>Thalassospira</taxon>
    </lineage>
</organism>
<dbReference type="PANTHER" id="PTHR43283">
    <property type="entry name" value="BETA-LACTAMASE-RELATED"/>
    <property type="match status" value="1"/>
</dbReference>
<evidence type="ECO:0000259" key="2">
    <source>
        <dbReference type="Pfam" id="PF00144"/>
    </source>
</evidence>
<dbReference type="InterPro" id="IPR050789">
    <property type="entry name" value="Diverse_Enzym_Activities"/>
</dbReference>
<gene>
    <name evidence="3" type="ORF">TH30_15425</name>
</gene>
<name>A0A367WS74_9PROT</name>
<dbReference type="PANTHER" id="PTHR43283:SF7">
    <property type="entry name" value="BETA-LACTAMASE-RELATED DOMAIN-CONTAINING PROTEIN"/>
    <property type="match status" value="1"/>
</dbReference>
<dbReference type="OrthoDB" id="9814204at2"/>
<evidence type="ECO:0000256" key="1">
    <source>
        <dbReference type="SAM" id="MobiDB-lite"/>
    </source>
</evidence>
<feature type="region of interest" description="Disordered" evidence="1">
    <location>
        <begin position="465"/>
        <end position="486"/>
    </location>
</feature>
<sequence>MHLIKAIFIGLILIGLSLVAGFFIWLAPVGAAFSAKTMCSAIFVDGLSSSRARAEDVLADNNALLSLITTNVDLRNQTISAHAFGFRKRFAIYRPNLGCTLAEDQTHIARLRNSYPVITPITPKPLLTASLPANVDRRALNNILFDAMDEPGIIPERRTRAVVILYQGKVIAERYAEGITAQTPLPGWSMTKSVWNTILGRMRQEGMMPDVHEPVLINEWQAQVNDPRATITYDDLLRMRSGLEFDETYWNPLSDVVQMLFIEPAAAGFAVSKPLEHTPGTTFSYNSGASNILSAAVRNLSGSRTSYLARPTDLLFRPLGMASAVIETDPDGYFIASSFMSATARDWAKIGQLYLQDGVWNGQRLLPEGWVRYSTRPAEDDPNGTYGAHWWLDLPDGRDEDGNPRRDVPELPGDAFFALGHDGQSLTVIPSKELVIVRLGVTRKHGAFNLRNFIAGISNIFPDRPAIPDDMPDGDSAQNNTGSSTD</sequence>
<dbReference type="InterPro" id="IPR001466">
    <property type="entry name" value="Beta-lactam-related"/>
</dbReference>
<feature type="domain" description="Beta-lactamase-related" evidence="2">
    <location>
        <begin position="160"/>
        <end position="439"/>
    </location>
</feature>
<feature type="compositionally biased region" description="Polar residues" evidence="1">
    <location>
        <begin position="476"/>
        <end position="486"/>
    </location>
</feature>
<evidence type="ECO:0000313" key="3">
    <source>
        <dbReference type="EMBL" id="RCK44238.1"/>
    </source>
</evidence>
<dbReference type="AlphaFoldDB" id="A0A367WS74"/>
<dbReference type="Proteomes" id="UP000252255">
    <property type="component" value="Unassembled WGS sequence"/>
</dbReference>
<dbReference type="RefSeq" id="WP_114098906.1">
    <property type="nucleotide sequence ID" value="NZ_JPWI01000010.1"/>
</dbReference>
<reference evidence="3 4" key="1">
    <citation type="submission" date="2014-07" db="EMBL/GenBank/DDBJ databases">
        <title>Draft genome sequence of Thalassospira profundimaris PR54-5.</title>
        <authorList>
            <person name="Lai Q."/>
            <person name="Shao Z."/>
        </authorList>
    </citation>
    <scope>NUCLEOTIDE SEQUENCE [LARGE SCALE GENOMIC DNA]</scope>
    <source>
        <strain evidence="3 4">PR54-5</strain>
    </source>
</reference>
<dbReference type="InterPro" id="IPR012338">
    <property type="entry name" value="Beta-lactam/transpept-like"/>
</dbReference>
<evidence type="ECO:0000313" key="4">
    <source>
        <dbReference type="Proteomes" id="UP000252255"/>
    </source>
</evidence>